<feature type="compositionally biased region" description="Low complexity" evidence="1">
    <location>
        <begin position="169"/>
        <end position="204"/>
    </location>
</feature>
<gene>
    <name evidence="3" type="ORF">DPMN_077039</name>
</gene>
<reference evidence="3" key="2">
    <citation type="submission" date="2020-11" db="EMBL/GenBank/DDBJ databases">
        <authorList>
            <person name="McCartney M.A."/>
            <person name="Auch B."/>
            <person name="Kono T."/>
            <person name="Mallez S."/>
            <person name="Becker A."/>
            <person name="Gohl D.M."/>
            <person name="Silverstein K.A.T."/>
            <person name="Koren S."/>
            <person name="Bechman K.B."/>
            <person name="Herman A."/>
            <person name="Abrahante J.E."/>
            <person name="Garbe J."/>
        </authorList>
    </citation>
    <scope>NUCLEOTIDE SEQUENCE</scope>
    <source>
        <strain evidence="3">Duluth1</strain>
        <tissue evidence="3">Whole animal</tissue>
    </source>
</reference>
<keyword evidence="2" id="KW-1133">Transmembrane helix</keyword>
<feature type="compositionally biased region" description="Basic and acidic residues" evidence="1">
    <location>
        <begin position="159"/>
        <end position="168"/>
    </location>
</feature>
<keyword evidence="2" id="KW-0812">Transmembrane</keyword>
<feature type="region of interest" description="Disordered" evidence="1">
    <location>
        <begin position="146"/>
        <end position="228"/>
    </location>
</feature>
<protein>
    <recommendedName>
        <fullName evidence="5">Mid2 domain-containing protein</fullName>
    </recommendedName>
</protein>
<feature type="compositionally biased region" description="Polar residues" evidence="1">
    <location>
        <begin position="146"/>
        <end position="158"/>
    </location>
</feature>
<evidence type="ECO:0008006" key="5">
    <source>
        <dbReference type="Google" id="ProtNLM"/>
    </source>
</evidence>
<feature type="transmembrane region" description="Helical" evidence="2">
    <location>
        <begin position="261"/>
        <end position="285"/>
    </location>
</feature>
<evidence type="ECO:0000313" key="4">
    <source>
        <dbReference type="Proteomes" id="UP000828390"/>
    </source>
</evidence>
<accession>A0A9D3YNI9</accession>
<evidence type="ECO:0000313" key="3">
    <source>
        <dbReference type="EMBL" id="KAH3702039.1"/>
    </source>
</evidence>
<organism evidence="3 4">
    <name type="scientific">Dreissena polymorpha</name>
    <name type="common">Zebra mussel</name>
    <name type="synonym">Mytilus polymorpha</name>
    <dbReference type="NCBI Taxonomy" id="45954"/>
    <lineage>
        <taxon>Eukaryota</taxon>
        <taxon>Metazoa</taxon>
        <taxon>Spiralia</taxon>
        <taxon>Lophotrochozoa</taxon>
        <taxon>Mollusca</taxon>
        <taxon>Bivalvia</taxon>
        <taxon>Autobranchia</taxon>
        <taxon>Heteroconchia</taxon>
        <taxon>Euheterodonta</taxon>
        <taxon>Imparidentia</taxon>
        <taxon>Neoheterodontei</taxon>
        <taxon>Myida</taxon>
        <taxon>Dreissenoidea</taxon>
        <taxon>Dreissenidae</taxon>
        <taxon>Dreissena</taxon>
    </lineage>
</organism>
<keyword evidence="4" id="KW-1185">Reference proteome</keyword>
<name>A0A9D3YNI9_DREPO</name>
<evidence type="ECO:0000256" key="2">
    <source>
        <dbReference type="SAM" id="Phobius"/>
    </source>
</evidence>
<proteinExistence type="predicted"/>
<sequence length="489" mass="53429">MQSTNPITVMCSILSYTDTAFLPTAIILGVFDSNWIDGNNACLKNSTHPSFVRSISNSGFNEQHTQYYWTGILRSTAIIKRSMAGNESTYPGEPFAFLDGSSSLLRFASSVNKKALCVKEPETATTTQVTNTTVYSTKPYTTVLETASSVANSSTPEHSTSEDTDKPETASTTQLTNTTAYSTKPSTTVLETSSSVVNSSSPEHSTSEDSDKPETSTPTQVSNTSVYSTKPLTTVFETASSVADSSSPEHSPSEDSDKFPAVGVGIGLSVGIMFVVGLIVAIVVLRRRGISPCTFKMNVDNETDGKPSFGDQISDKENDDTVDHHNYFILEKTAQSAYEDNDHYNTAGEPTEDTDGNDHYNAIQDTQEPYEHVKDVDGDYDYTTYILNIGTSTREPDNVYNKLNINRPGDYDHIGKQNCNQPNVSDDVYDTTSATSAHRNDDFSEYNRISTRVNAGQGNISIDLQQGDYDCMKGKQTKSKESGYDHVHI</sequence>
<dbReference type="Proteomes" id="UP000828390">
    <property type="component" value="Unassembled WGS sequence"/>
</dbReference>
<evidence type="ECO:0000256" key="1">
    <source>
        <dbReference type="SAM" id="MobiDB-lite"/>
    </source>
</evidence>
<dbReference type="AlphaFoldDB" id="A0A9D3YNI9"/>
<feature type="region of interest" description="Disordered" evidence="1">
    <location>
        <begin position="238"/>
        <end position="257"/>
    </location>
</feature>
<dbReference type="EMBL" id="JAIWYP010000015">
    <property type="protein sequence ID" value="KAH3702039.1"/>
    <property type="molecule type" value="Genomic_DNA"/>
</dbReference>
<reference evidence="3" key="1">
    <citation type="journal article" date="2019" name="bioRxiv">
        <title>The Genome of the Zebra Mussel, Dreissena polymorpha: A Resource for Invasive Species Research.</title>
        <authorList>
            <person name="McCartney M.A."/>
            <person name="Auch B."/>
            <person name="Kono T."/>
            <person name="Mallez S."/>
            <person name="Zhang Y."/>
            <person name="Obille A."/>
            <person name="Becker A."/>
            <person name="Abrahante J.E."/>
            <person name="Garbe J."/>
            <person name="Badalamenti J.P."/>
            <person name="Herman A."/>
            <person name="Mangelson H."/>
            <person name="Liachko I."/>
            <person name="Sullivan S."/>
            <person name="Sone E.D."/>
            <person name="Koren S."/>
            <person name="Silverstein K.A.T."/>
            <person name="Beckman K.B."/>
            <person name="Gohl D.M."/>
        </authorList>
    </citation>
    <scope>NUCLEOTIDE SEQUENCE</scope>
    <source>
        <strain evidence="3">Duluth1</strain>
        <tissue evidence="3">Whole animal</tissue>
    </source>
</reference>
<comment type="caution">
    <text evidence="3">The sequence shown here is derived from an EMBL/GenBank/DDBJ whole genome shotgun (WGS) entry which is preliminary data.</text>
</comment>
<feature type="compositionally biased region" description="Basic and acidic residues" evidence="1">
    <location>
        <begin position="205"/>
        <end position="214"/>
    </location>
</feature>
<keyword evidence="2" id="KW-0472">Membrane</keyword>
<feature type="compositionally biased region" description="Low complexity" evidence="1">
    <location>
        <begin position="239"/>
        <end position="250"/>
    </location>
</feature>
<feature type="compositionally biased region" description="Polar residues" evidence="1">
    <location>
        <begin position="215"/>
        <end position="228"/>
    </location>
</feature>